<dbReference type="AlphaFoldDB" id="A0A380NKN5"/>
<feature type="chain" id="PRO_5016954372" evidence="1">
    <location>
        <begin position="21"/>
        <end position="148"/>
    </location>
</feature>
<keyword evidence="1" id="KW-0732">Signal</keyword>
<evidence type="ECO:0000256" key="1">
    <source>
        <dbReference type="SAM" id="SignalP"/>
    </source>
</evidence>
<name>A0A380NKN5_9FIRM</name>
<feature type="signal peptide" evidence="1">
    <location>
        <begin position="1"/>
        <end position="20"/>
    </location>
</feature>
<evidence type="ECO:0000313" key="3">
    <source>
        <dbReference type="Proteomes" id="UP000255367"/>
    </source>
</evidence>
<organism evidence="2 3">
    <name type="scientific">Veillonella criceti</name>
    <dbReference type="NCBI Taxonomy" id="103891"/>
    <lineage>
        <taxon>Bacteria</taxon>
        <taxon>Bacillati</taxon>
        <taxon>Bacillota</taxon>
        <taxon>Negativicutes</taxon>
        <taxon>Veillonellales</taxon>
        <taxon>Veillonellaceae</taxon>
        <taxon>Veillonella</taxon>
    </lineage>
</organism>
<gene>
    <name evidence="2" type="ORF">NCTC12020_01164</name>
</gene>
<accession>A0A380NKN5</accession>
<dbReference type="RefSeq" id="WP_115310332.1">
    <property type="nucleotide sequence ID" value="NZ_UHIO01000001.1"/>
</dbReference>
<dbReference type="Proteomes" id="UP000255367">
    <property type="component" value="Unassembled WGS sequence"/>
</dbReference>
<dbReference type="EMBL" id="UHIO01000001">
    <property type="protein sequence ID" value="SUP43390.1"/>
    <property type="molecule type" value="Genomic_DNA"/>
</dbReference>
<evidence type="ECO:0000313" key="2">
    <source>
        <dbReference type="EMBL" id="SUP43390.1"/>
    </source>
</evidence>
<keyword evidence="3" id="KW-1185">Reference proteome</keyword>
<proteinExistence type="predicted"/>
<reference evidence="2 3" key="1">
    <citation type="submission" date="2018-06" db="EMBL/GenBank/DDBJ databases">
        <authorList>
            <consortium name="Pathogen Informatics"/>
            <person name="Doyle S."/>
        </authorList>
    </citation>
    <scope>NUCLEOTIDE SEQUENCE [LARGE SCALE GENOMIC DNA]</scope>
    <source>
        <strain evidence="2 3">NCTC12020</strain>
    </source>
</reference>
<protein>
    <submittedName>
        <fullName evidence="2">Uncharacterized protein</fullName>
    </submittedName>
</protein>
<sequence length="148" mass="17055">MLKKLLAVFALIIIPTISLATYEPDSRVWTWYQSTPYIGYFISKEPVTLISETKDTLVLSARVQLVNGHVNPNQIKYVTSVVIGTYNKKTGKRTHQELDIKEFYENGKTFTNLPSSSAKIDVPNNLEYSIYWTKLQMILDTYNNQKKK</sequence>